<name>A0A2P4ZJ44_9HYPO</name>
<keyword evidence="2" id="KW-1185">Reference proteome</keyword>
<dbReference type="AlphaFoldDB" id="A0A2P4ZJ44"/>
<protein>
    <submittedName>
        <fullName evidence="1">Uncharacterized protein</fullName>
    </submittedName>
</protein>
<gene>
    <name evidence="1" type="ORF">TGAM01_v206652</name>
</gene>
<proteinExistence type="predicted"/>
<comment type="caution">
    <text evidence="1">The sequence shown here is derived from an EMBL/GenBank/DDBJ whole genome shotgun (WGS) entry which is preliminary data.</text>
</comment>
<dbReference type="RefSeq" id="XP_024405303.1">
    <property type="nucleotide sequence ID" value="XM_024549917.1"/>
</dbReference>
<dbReference type="Proteomes" id="UP000054821">
    <property type="component" value="Unassembled WGS sequence"/>
</dbReference>
<sequence>MSSFVTIPFVQPVIAATSRSSGPTTSLHRAHSSLA</sequence>
<dbReference type="EMBL" id="JPDN02000023">
    <property type="protein sequence ID" value="PON24320.1"/>
    <property type="molecule type" value="Genomic_DNA"/>
</dbReference>
<reference evidence="1 2" key="1">
    <citation type="journal article" date="2016" name="Genome Announc.">
        <title>Draft Whole-Genome Sequence of Trichoderma gamsii T6085, a Promising Biocontrol Agent of Fusarium Head Blight on Wheat.</title>
        <authorList>
            <person name="Baroncelli R."/>
            <person name="Zapparata A."/>
            <person name="Piaggeschi G."/>
            <person name="Sarrocco S."/>
            <person name="Vannacci G."/>
        </authorList>
    </citation>
    <scope>NUCLEOTIDE SEQUENCE [LARGE SCALE GENOMIC DNA]</scope>
    <source>
        <strain evidence="1 2">T6085</strain>
    </source>
</reference>
<evidence type="ECO:0000313" key="1">
    <source>
        <dbReference type="EMBL" id="PON24320.1"/>
    </source>
</evidence>
<dbReference type="GeneID" id="36347655"/>
<evidence type="ECO:0000313" key="2">
    <source>
        <dbReference type="Proteomes" id="UP000054821"/>
    </source>
</evidence>
<organism evidence="1 2">
    <name type="scientific">Trichoderma gamsii</name>
    <dbReference type="NCBI Taxonomy" id="398673"/>
    <lineage>
        <taxon>Eukaryota</taxon>
        <taxon>Fungi</taxon>
        <taxon>Dikarya</taxon>
        <taxon>Ascomycota</taxon>
        <taxon>Pezizomycotina</taxon>
        <taxon>Sordariomycetes</taxon>
        <taxon>Hypocreomycetidae</taxon>
        <taxon>Hypocreales</taxon>
        <taxon>Hypocreaceae</taxon>
        <taxon>Trichoderma</taxon>
    </lineage>
</organism>
<accession>A0A2P4ZJ44</accession>